<comment type="cofactor">
    <cofactor evidence="1">
        <name>a divalent metal cation</name>
        <dbReference type="ChEBI" id="CHEBI:60240"/>
    </cofactor>
</comment>
<keyword evidence="9" id="KW-1185">Reference proteome</keyword>
<dbReference type="Proteomes" id="UP000515161">
    <property type="component" value="Unplaced"/>
</dbReference>
<dbReference type="OrthoDB" id="8928178at2759"/>
<dbReference type="InParanoid" id="A0A6P8UMG2"/>
<evidence type="ECO:0000256" key="5">
    <source>
        <dbReference type="ARBA" id="ARBA00022723"/>
    </source>
</evidence>
<dbReference type="GO" id="GO:0046872">
    <property type="term" value="F:metal ion binding"/>
    <property type="evidence" value="ECO:0007669"/>
    <property type="project" value="UniProtKB-KW"/>
</dbReference>
<dbReference type="GO" id="GO:0004518">
    <property type="term" value="F:nuclease activity"/>
    <property type="evidence" value="ECO:0007669"/>
    <property type="project" value="UniProtKB-KW"/>
</dbReference>
<comment type="similarity">
    <text evidence="3">Belongs to the HARBI1 family.</text>
</comment>
<dbReference type="PANTHER" id="PTHR22930">
    <property type="match status" value="1"/>
</dbReference>
<evidence type="ECO:0000313" key="9">
    <source>
        <dbReference type="Proteomes" id="UP000515161"/>
    </source>
</evidence>
<evidence type="ECO:0000256" key="7">
    <source>
        <dbReference type="ARBA" id="ARBA00023242"/>
    </source>
</evidence>
<evidence type="ECO:0000256" key="6">
    <source>
        <dbReference type="ARBA" id="ARBA00022801"/>
    </source>
</evidence>
<evidence type="ECO:0000256" key="2">
    <source>
        <dbReference type="ARBA" id="ARBA00004123"/>
    </source>
</evidence>
<dbReference type="AlphaFoldDB" id="A0A6P8UMG2"/>
<evidence type="ECO:0000259" key="8">
    <source>
        <dbReference type="Pfam" id="PF13359"/>
    </source>
</evidence>
<dbReference type="GO" id="GO:0016787">
    <property type="term" value="F:hydrolase activity"/>
    <property type="evidence" value="ECO:0007669"/>
    <property type="project" value="UniProtKB-KW"/>
</dbReference>
<evidence type="ECO:0000313" key="10">
    <source>
        <dbReference type="RefSeq" id="XP_034077581.1"/>
    </source>
</evidence>
<dbReference type="KEGG" id="gacu:117549636"/>
<organism evidence="9 10">
    <name type="scientific">Gymnodraco acuticeps</name>
    <name type="common">Antarctic dragonfish</name>
    <dbReference type="NCBI Taxonomy" id="8218"/>
    <lineage>
        <taxon>Eukaryota</taxon>
        <taxon>Metazoa</taxon>
        <taxon>Chordata</taxon>
        <taxon>Craniata</taxon>
        <taxon>Vertebrata</taxon>
        <taxon>Euteleostomi</taxon>
        <taxon>Actinopterygii</taxon>
        <taxon>Neopterygii</taxon>
        <taxon>Teleostei</taxon>
        <taxon>Neoteleostei</taxon>
        <taxon>Acanthomorphata</taxon>
        <taxon>Eupercaria</taxon>
        <taxon>Perciformes</taxon>
        <taxon>Notothenioidei</taxon>
        <taxon>Bathydraconidae</taxon>
        <taxon>Gymnodraco</taxon>
    </lineage>
</organism>
<reference evidence="10" key="1">
    <citation type="submission" date="2025-08" db="UniProtKB">
        <authorList>
            <consortium name="RefSeq"/>
        </authorList>
    </citation>
    <scope>IDENTIFICATION</scope>
</reference>
<protein>
    <submittedName>
        <fullName evidence="10">Protein ALP1-like</fullName>
    </submittedName>
</protein>
<feature type="domain" description="DDE Tnp4" evidence="8">
    <location>
        <begin position="137"/>
        <end position="291"/>
    </location>
</feature>
<dbReference type="GeneID" id="117549636"/>
<evidence type="ECO:0000256" key="4">
    <source>
        <dbReference type="ARBA" id="ARBA00022722"/>
    </source>
</evidence>
<sequence length="350" mass="38837">METDVDPIAILNPHVPVLAAFFDGQKDIMQDYRLGRQSLEALLRILPSKNTQDWLHEVNILITLYWLAHGLSYSVVSRAFDVPKSTVCRLVHTGVQKIAALRQEVIKLPPPGELEEVGQDFARLANSPVFSRCVGAIDGCHVRIKTPPGPLGQDYLNRKLFPSIQLQAVCDGKGIFLNTFVGYPGSVHDTRVLKNSAIYKQALYSPSGFFLLGDGGYPCIEGPVALITPYREPLQGRVQSRFNQHHARARSIIERAFGRMKSRWRSLFFKALEVHHTFVPSVITACAVLHNICLTAGDILEPEEDVGDIGVVPPRLVRGDRGGHGQRDRLAGLLSAPCVQPVELQEHDYL</sequence>
<accession>A0A6P8UMG2</accession>
<dbReference type="Pfam" id="PF13359">
    <property type="entry name" value="DDE_Tnp_4"/>
    <property type="match status" value="1"/>
</dbReference>
<gene>
    <name evidence="10" type="primary">LOC117549636</name>
</gene>
<keyword evidence="4" id="KW-0540">Nuclease</keyword>
<dbReference type="RefSeq" id="XP_034077581.1">
    <property type="nucleotide sequence ID" value="XM_034221690.1"/>
</dbReference>
<evidence type="ECO:0000256" key="1">
    <source>
        <dbReference type="ARBA" id="ARBA00001968"/>
    </source>
</evidence>
<name>A0A6P8UMG2_GYMAC</name>
<keyword evidence="7" id="KW-0539">Nucleus</keyword>
<proteinExistence type="inferred from homology"/>
<dbReference type="PANTHER" id="PTHR22930:SF206">
    <property type="entry name" value="NUCLEASE HARBI1"/>
    <property type="match status" value="1"/>
</dbReference>
<dbReference type="InterPro" id="IPR027806">
    <property type="entry name" value="HARBI1_dom"/>
</dbReference>
<dbReference type="InterPro" id="IPR045249">
    <property type="entry name" value="HARBI1-like"/>
</dbReference>
<comment type="subcellular location">
    <subcellularLocation>
        <location evidence="2">Nucleus</location>
    </subcellularLocation>
</comment>
<dbReference type="GO" id="GO:0005634">
    <property type="term" value="C:nucleus"/>
    <property type="evidence" value="ECO:0007669"/>
    <property type="project" value="UniProtKB-SubCell"/>
</dbReference>
<evidence type="ECO:0000256" key="3">
    <source>
        <dbReference type="ARBA" id="ARBA00006958"/>
    </source>
</evidence>
<keyword evidence="6" id="KW-0378">Hydrolase</keyword>
<keyword evidence="5" id="KW-0479">Metal-binding</keyword>